<organism evidence="2 3">
    <name type="scientific">Oryza meyeriana var. granulata</name>
    <dbReference type="NCBI Taxonomy" id="110450"/>
    <lineage>
        <taxon>Eukaryota</taxon>
        <taxon>Viridiplantae</taxon>
        <taxon>Streptophyta</taxon>
        <taxon>Embryophyta</taxon>
        <taxon>Tracheophyta</taxon>
        <taxon>Spermatophyta</taxon>
        <taxon>Magnoliopsida</taxon>
        <taxon>Liliopsida</taxon>
        <taxon>Poales</taxon>
        <taxon>Poaceae</taxon>
        <taxon>BOP clade</taxon>
        <taxon>Oryzoideae</taxon>
        <taxon>Oryzeae</taxon>
        <taxon>Oryzinae</taxon>
        <taxon>Oryza</taxon>
        <taxon>Oryza meyeriana</taxon>
    </lineage>
</organism>
<keyword evidence="3" id="KW-1185">Reference proteome</keyword>
<sequence length="126" mass="14650">MTGRWLSRQCSWVHEGEQSQVGFGSGEEVDEQRYNVKKVVRGLAGGTAERGGGKLVSGERRRWRSSPRTERRELQRRLVPGRWRLRGSSMQRSWWWQACSSLRPQSTTAIGRRWWTVPALEVPVER</sequence>
<evidence type="ECO:0000313" key="2">
    <source>
        <dbReference type="EMBL" id="KAF0891166.1"/>
    </source>
</evidence>
<dbReference type="Proteomes" id="UP000479710">
    <property type="component" value="Unassembled WGS sequence"/>
</dbReference>
<gene>
    <name evidence="2" type="ORF">E2562_006525</name>
</gene>
<protein>
    <submittedName>
        <fullName evidence="2">Uncharacterized protein</fullName>
    </submittedName>
</protein>
<accession>A0A6G1BTG5</accession>
<evidence type="ECO:0000256" key="1">
    <source>
        <dbReference type="SAM" id="MobiDB-lite"/>
    </source>
</evidence>
<evidence type="ECO:0000313" key="3">
    <source>
        <dbReference type="Proteomes" id="UP000479710"/>
    </source>
</evidence>
<proteinExistence type="predicted"/>
<dbReference type="EMBL" id="SPHZ02000011">
    <property type="protein sequence ID" value="KAF0891166.1"/>
    <property type="molecule type" value="Genomic_DNA"/>
</dbReference>
<comment type="caution">
    <text evidence="2">The sequence shown here is derived from an EMBL/GenBank/DDBJ whole genome shotgun (WGS) entry which is preliminary data.</text>
</comment>
<dbReference type="AlphaFoldDB" id="A0A6G1BTG5"/>
<name>A0A6G1BTG5_9ORYZ</name>
<feature type="region of interest" description="Disordered" evidence="1">
    <location>
        <begin position="47"/>
        <end position="69"/>
    </location>
</feature>
<reference evidence="2 3" key="1">
    <citation type="submission" date="2019-11" db="EMBL/GenBank/DDBJ databases">
        <title>Whole genome sequence of Oryza granulata.</title>
        <authorList>
            <person name="Li W."/>
        </authorList>
    </citation>
    <scope>NUCLEOTIDE SEQUENCE [LARGE SCALE GENOMIC DNA]</scope>
    <source>
        <strain evidence="3">cv. Menghai</strain>
        <tissue evidence="2">Leaf</tissue>
    </source>
</reference>